<organism evidence="1 2">
    <name type="scientific">Paramesorhizobium deserti</name>
    <dbReference type="NCBI Taxonomy" id="1494590"/>
    <lineage>
        <taxon>Bacteria</taxon>
        <taxon>Pseudomonadati</taxon>
        <taxon>Pseudomonadota</taxon>
        <taxon>Alphaproteobacteria</taxon>
        <taxon>Hyphomicrobiales</taxon>
        <taxon>Phyllobacteriaceae</taxon>
        <taxon>Paramesorhizobium</taxon>
    </lineage>
</organism>
<gene>
    <name evidence="1" type="ORF">ATN84_23060</name>
</gene>
<dbReference type="InterPro" id="IPR011008">
    <property type="entry name" value="Dimeric_a/b-barrel"/>
</dbReference>
<dbReference type="Proteomes" id="UP000070107">
    <property type="component" value="Unassembled WGS sequence"/>
</dbReference>
<name>A0A135HNH6_9HYPH</name>
<evidence type="ECO:0008006" key="3">
    <source>
        <dbReference type="Google" id="ProtNLM"/>
    </source>
</evidence>
<sequence length="82" mass="8585">MDQLGDALEGSNNPMTIARTISADGSVSADGGPNPVLGLSFITADDMDVAIDLARSCPHLTAGGWIEVAELPAKVYRPKDMR</sequence>
<dbReference type="SUPFAM" id="SSF54909">
    <property type="entry name" value="Dimeric alpha+beta barrel"/>
    <property type="match status" value="1"/>
</dbReference>
<reference evidence="1 2" key="1">
    <citation type="submission" date="2015-11" db="EMBL/GenBank/DDBJ databases">
        <title>Draft genome sequence of Paramesorhizobium deserti A-3-E, a strain highly resistant to diverse beta-lactam antibiotics.</title>
        <authorList>
            <person name="Lv R."/>
            <person name="Yang X."/>
            <person name="Fang N."/>
            <person name="Guo J."/>
            <person name="Luo X."/>
            <person name="Peng F."/>
            <person name="Yang R."/>
            <person name="Cui Y."/>
            <person name="Fang C."/>
            <person name="Song Y."/>
        </authorList>
    </citation>
    <scope>NUCLEOTIDE SEQUENCE [LARGE SCALE GENOMIC DNA]</scope>
    <source>
        <strain evidence="1 2">A-3-E</strain>
    </source>
</reference>
<dbReference type="STRING" id="1494590.ATN84_23060"/>
<keyword evidence="2" id="KW-1185">Reference proteome</keyword>
<dbReference type="EMBL" id="LNTU01000041">
    <property type="protein sequence ID" value="KXF74762.1"/>
    <property type="molecule type" value="Genomic_DNA"/>
</dbReference>
<evidence type="ECO:0000313" key="1">
    <source>
        <dbReference type="EMBL" id="KXF74762.1"/>
    </source>
</evidence>
<comment type="caution">
    <text evidence="1">The sequence shown here is derived from an EMBL/GenBank/DDBJ whole genome shotgun (WGS) entry which is preliminary data.</text>
</comment>
<proteinExistence type="predicted"/>
<accession>A0A135HNH6</accession>
<evidence type="ECO:0000313" key="2">
    <source>
        <dbReference type="Proteomes" id="UP000070107"/>
    </source>
</evidence>
<dbReference type="AlphaFoldDB" id="A0A135HNH6"/>
<protein>
    <recommendedName>
        <fullName evidence="3">YCII-related domain-containing protein</fullName>
    </recommendedName>
</protein>